<dbReference type="EMBL" id="CAMXCT020000756">
    <property type="protein sequence ID" value="CAL1136239.1"/>
    <property type="molecule type" value="Genomic_DNA"/>
</dbReference>
<dbReference type="EMBL" id="CAMXCT030000756">
    <property type="protein sequence ID" value="CAL4770176.1"/>
    <property type="molecule type" value="Genomic_DNA"/>
</dbReference>
<keyword evidence="2" id="KW-0732">Signal</keyword>
<name>A0A9P1FMK5_9DINO</name>
<evidence type="ECO:0000313" key="5">
    <source>
        <dbReference type="Proteomes" id="UP001152797"/>
    </source>
</evidence>
<feature type="region of interest" description="Disordered" evidence="1">
    <location>
        <begin position="603"/>
        <end position="622"/>
    </location>
</feature>
<comment type="caution">
    <text evidence="3">The sequence shown here is derived from an EMBL/GenBank/DDBJ whole genome shotgun (WGS) entry which is preliminary data.</text>
</comment>
<sequence length="622" mass="68607">MGKAAKVLLLCRWLHVSAEDEALLFRLRGDMGLFYAELRHRHWRLSLEAASKVQSVGPLRTERSIVADASSVANWASWLRGCADKSCSCNALPETGRVDERCNCPLLPSSTGQLGRTLRLGRVLWCVASTVSVAADFYAHTGGSASLMAHGMAVKPGRSHQALLWTWEAQRNWALEATKNLQAAGADAVLVTPPAWEGAAAQEALLEEAKSGNGEAAVRAVVVAEAPPFPHATDRGDGTASEVLLQAPCMNGSGIEFVFIDPLEAFVPEFSVLFQSCPGLKWIAVHNTNLREMAGWIPRFLANQSAWHLVLKGSHLWRPVELARHVPRRREWQLWARGDALIQAPPELEELVKSTWQAWRSWGVDLEEKGPKRGEESVKSRCLPAAVSLPLRLPLAFVLDQSTVDSRGKHVHSLSCGASCAPTKPVYPLAATYFTCPVKALNLGDFGIHVQPGKLQIKAVEELPFKWRIPNLPADRRLKCRPKPDLDEAAEQNFTTLEMIIPPHQELAAQALPMKKGSWFKTGDPRARNPPNFSLQPNLQEPAMMPEVLNILKSLHDSTMSAKVRLVRRPGFQFGGGLHQRKRGIANKTVTGKNLLRREKTLRRNKGGRTYADESMPPSKKG</sequence>
<dbReference type="EMBL" id="CAMXCT010000756">
    <property type="protein sequence ID" value="CAI3982864.1"/>
    <property type="molecule type" value="Genomic_DNA"/>
</dbReference>
<evidence type="ECO:0000256" key="1">
    <source>
        <dbReference type="SAM" id="MobiDB-lite"/>
    </source>
</evidence>
<feature type="chain" id="PRO_5043272032" evidence="2">
    <location>
        <begin position="19"/>
        <end position="622"/>
    </location>
</feature>
<gene>
    <name evidence="3" type="ORF">C1SCF055_LOCUS10527</name>
</gene>
<dbReference type="Proteomes" id="UP001152797">
    <property type="component" value="Unassembled WGS sequence"/>
</dbReference>
<reference evidence="3" key="1">
    <citation type="submission" date="2022-10" db="EMBL/GenBank/DDBJ databases">
        <authorList>
            <person name="Chen Y."/>
            <person name="Dougan E. K."/>
            <person name="Chan C."/>
            <person name="Rhodes N."/>
            <person name="Thang M."/>
        </authorList>
    </citation>
    <scope>NUCLEOTIDE SEQUENCE</scope>
</reference>
<keyword evidence="5" id="KW-1185">Reference proteome</keyword>
<organism evidence="3">
    <name type="scientific">Cladocopium goreaui</name>
    <dbReference type="NCBI Taxonomy" id="2562237"/>
    <lineage>
        <taxon>Eukaryota</taxon>
        <taxon>Sar</taxon>
        <taxon>Alveolata</taxon>
        <taxon>Dinophyceae</taxon>
        <taxon>Suessiales</taxon>
        <taxon>Symbiodiniaceae</taxon>
        <taxon>Cladocopium</taxon>
    </lineage>
</organism>
<dbReference type="OrthoDB" id="448256at2759"/>
<evidence type="ECO:0000313" key="4">
    <source>
        <dbReference type="EMBL" id="CAL1136239.1"/>
    </source>
</evidence>
<accession>A0A9P1FMK5</accession>
<protein>
    <submittedName>
        <fullName evidence="3">Uncharacterized protein</fullName>
    </submittedName>
</protein>
<evidence type="ECO:0000313" key="3">
    <source>
        <dbReference type="EMBL" id="CAI3982864.1"/>
    </source>
</evidence>
<dbReference type="AlphaFoldDB" id="A0A9P1FMK5"/>
<reference evidence="4" key="2">
    <citation type="submission" date="2024-04" db="EMBL/GenBank/DDBJ databases">
        <authorList>
            <person name="Chen Y."/>
            <person name="Shah S."/>
            <person name="Dougan E. K."/>
            <person name="Thang M."/>
            <person name="Chan C."/>
        </authorList>
    </citation>
    <scope>NUCLEOTIDE SEQUENCE [LARGE SCALE GENOMIC DNA]</scope>
</reference>
<evidence type="ECO:0000256" key="2">
    <source>
        <dbReference type="SAM" id="SignalP"/>
    </source>
</evidence>
<feature type="signal peptide" evidence="2">
    <location>
        <begin position="1"/>
        <end position="18"/>
    </location>
</feature>
<proteinExistence type="predicted"/>